<feature type="non-terminal residue" evidence="1">
    <location>
        <position position="107"/>
    </location>
</feature>
<dbReference type="AlphaFoldDB" id="A0AAV0L805"/>
<protein>
    <submittedName>
        <fullName evidence="1">Uncharacterized protein</fullName>
    </submittedName>
</protein>
<dbReference type="Proteomes" id="UP001154282">
    <property type="component" value="Unassembled WGS sequence"/>
</dbReference>
<gene>
    <name evidence="1" type="ORF">LITE_LOCUS22657</name>
</gene>
<feature type="non-terminal residue" evidence="1">
    <location>
        <position position="1"/>
    </location>
</feature>
<evidence type="ECO:0000313" key="2">
    <source>
        <dbReference type="Proteomes" id="UP001154282"/>
    </source>
</evidence>
<evidence type="ECO:0000313" key="1">
    <source>
        <dbReference type="EMBL" id="CAI0430553.1"/>
    </source>
</evidence>
<comment type="caution">
    <text evidence="1">The sequence shown here is derived from an EMBL/GenBank/DDBJ whole genome shotgun (WGS) entry which is preliminary data.</text>
</comment>
<name>A0AAV0L805_9ROSI</name>
<organism evidence="1 2">
    <name type="scientific">Linum tenue</name>
    <dbReference type="NCBI Taxonomy" id="586396"/>
    <lineage>
        <taxon>Eukaryota</taxon>
        <taxon>Viridiplantae</taxon>
        <taxon>Streptophyta</taxon>
        <taxon>Embryophyta</taxon>
        <taxon>Tracheophyta</taxon>
        <taxon>Spermatophyta</taxon>
        <taxon>Magnoliopsida</taxon>
        <taxon>eudicotyledons</taxon>
        <taxon>Gunneridae</taxon>
        <taxon>Pentapetalae</taxon>
        <taxon>rosids</taxon>
        <taxon>fabids</taxon>
        <taxon>Malpighiales</taxon>
        <taxon>Linaceae</taxon>
        <taxon>Linum</taxon>
    </lineage>
</organism>
<proteinExistence type="predicted"/>
<dbReference type="EMBL" id="CAMGYJ010000006">
    <property type="protein sequence ID" value="CAI0430553.1"/>
    <property type="molecule type" value="Genomic_DNA"/>
</dbReference>
<sequence>TSSSSLLSLPLKSYLLFDFFFLSPSLNLSIQTSDLVVLDDGQSTGHGIIETRQNEAARCRWETRGCWGRRGGRPGFGWRRAKVTVVGRVGIRMAEGWDFFFFRNRGL</sequence>
<accession>A0AAV0L805</accession>
<reference evidence="1" key="1">
    <citation type="submission" date="2022-08" db="EMBL/GenBank/DDBJ databases">
        <authorList>
            <person name="Gutierrez-Valencia J."/>
        </authorList>
    </citation>
    <scope>NUCLEOTIDE SEQUENCE</scope>
</reference>
<keyword evidence="2" id="KW-1185">Reference proteome</keyword>